<feature type="transmembrane region" description="Helical" evidence="7">
    <location>
        <begin position="87"/>
        <end position="110"/>
    </location>
</feature>
<evidence type="ECO:0000256" key="2">
    <source>
        <dbReference type="ARBA" id="ARBA00006386"/>
    </source>
</evidence>
<feature type="transmembrane region" description="Helical" evidence="7">
    <location>
        <begin position="219"/>
        <end position="237"/>
    </location>
</feature>
<keyword evidence="5 7" id="KW-1133">Transmembrane helix</keyword>
<keyword evidence="3" id="KW-1003">Cell membrane</keyword>
<keyword evidence="4 7" id="KW-0812">Transmembrane</keyword>
<feature type="transmembrane region" description="Helical" evidence="7">
    <location>
        <begin position="116"/>
        <end position="138"/>
    </location>
</feature>
<feature type="transmembrane region" description="Helical" evidence="7">
    <location>
        <begin position="249"/>
        <end position="266"/>
    </location>
</feature>
<evidence type="ECO:0000256" key="1">
    <source>
        <dbReference type="ARBA" id="ARBA00004651"/>
    </source>
</evidence>
<dbReference type="InterPro" id="IPR005524">
    <property type="entry name" value="DUF318"/>
</dbReference>
<dbReference type="GO" id="GO:0005886">
    <property type="term" value="C:plasma membrane"/>
    <property type="evidence" value="ECO:0007669"/>
    <property type="project" value="UniProtKB-SubCell"/>
</dbReference>
<proteinExistence type="inferred from homology"/>
<comment type="subcellular location">
    <subcellularLocation>
        <location evidence="1">Cell membrane</location>
        <topology evidence="1">Multi-pass membrane protein</topology>
    </subcellularLocation>
</comment>
<dbReference type="PANTHER" id="PTHR42775:SF2">
    <property type="entry name" value="PERMEASE"/>
    <property type="match status" value="1"/>
</dbReference>
<sequence>MSAELQDVAGMFALLAVELSALFLLISLLVGVLQRHVPPARIEALLSAGRFRSYFLAAGLGAITPFCSCSTIPVLKGLIRARAGFGPMMVFLFASPLLNPVIIALMAATFGLSLTLIYAGAALLVSLIAGWLLQILGFDKYIRSGVHEGRASSQTIKRGSTVSSKSPCCGEHLSGNHSRQADMTRAVPENCCKPQSDVNALPRRYRGLWRDTWADFRGVFPYLIAGIAIGSIIYGYLPTTLLEQYAGPANPFAIPAAAIIGVPLYIRAEAVIPLAAALLAKGVGAGTVLALIIGSAGASLTELILLRALFRFRLLAAFVLVIISMAIMAGYTAYLFF</sequence>
<feature type="transmembrane region" description="Helical" evidence="7">
    <location>
        <begin position="278"/>
        <end position="300"/>
    </location>
</feature>
<feature type="transmembrane region" description="Helical" evidence="7">
    <location>
        <begin position="53"/>
        <end position="75"/>
    </location>
</feature>
<dbReference type="InterPro" id="IPR053166">
    <property type="entry name" value="UPF0718_permease"/>
</dbReference>
<evidence type="ECO:0000313" key="8">
    <source>
        <dbReference type="EMBL" id="ARD68830.1"/>
    </source>
</evidence>
<keyword evidence="6 7" id="KW-0472">Membrane</keyword>
<organism evidence="8">
    <name type="scientific">Citrobacter freundii</name>
    <dbReference type="NCBI Taxonomy" id="546"/>
    <lineage>
        <taxon>Bacteria</taxon>
        <taxon>Pseudomonadati</taxon>
        <taxon>Pseudomonadota</taxon>
        <taxon>Gammaproteobacteria</taxon>
        <taxon>Enterobacterales</taxon>
        <taxon>Enterobacteriaceae</taxon>
        <taxon>Citrobacter</taxon>
        <taxon>Citrobacter freundii complex</taxon>
    </lineage>
</organism>
<evidence type="ECO:0000256" key="7">
    <source>
        <dbReference type="SAM" id="Phobius"/>
    </source>
</evidence>
<evidence type="ECO:0000256" key="3">
    <source>
        <dbReference type="ARBA" id="ARBA00022475"/>
    </source>
</evidence>
<dbReference type="AlphaFoldDB" id="A0A1V0M204"/>
<protein>
    <submittedName>
        <fullName evidence="8">Membrane protein YraQ</fullName>
    </submittedName>
</protein>
<gene>
    <name evidence="8" type="primary">yraQ</name>
</gene>
<keyword evidence="8" id="KW-0614">Plasmid</keyword>
<evidence type="ECO:0000256" key="4">
    <source>
        <dbReference type="ARBA" id="ARBA00022692"/>
    </source>
</evidence>
<accession>A0A1V0M204</accession>
<comment type="similarity">
    <text evidence="2">Belongs to the UPF0718 family.</text>
</comment>
<geneLocation type="plasmid" evidence="8">
    <name>p112298-catA</name>
</geneLocation>
<dbReference type="EMBL" id="KY270851">
    <property type="protein sequence ID" value="ARD68830.1"/>
    <property type="molecule type" value="Genomic_DNA"/>
</dbReference>
<reference evidence="8" key="1">
    <citation type="journal article" date="2017" name="Int. J. Antimicrob. Agents">
        <title>Sequencing and comparative genomics analysis of the IncHI2 plasmids pT5282-mphA and p112298-catA and the IncHI5 plasmid pYNKP001-dfrA.</title>
        <authorList>
            <person name="Liang Q."/>
            <person name="Yin Z."/>
            <person name="Zhao Y."/>
            <person name="Liang L."/>
            <person name="Feng J."/>
            <person name="Zhan Z."/>
            <person name="Wang H."/>
            <person name="Song Y."/>
            <person name="Tong Y."/>
            <person name="Wu W."/>
            <person name="Chen W."/>
            <person name="Wang J."/>
            <person name="Jiang L."/>
            <person name="Zhou D."/>
        </authorList>
    </citation>
    <scope>NUCLEOTIDE SEQUENCE</scope>
    <source>
        <strain evidence="8">112298</strain>
        <plasmid evidence="8">p112298-catA</plasmid>
    </source>
</reference>
<feature type="transmembrane region" description="Helical" evidence="7">
    <location>
        <begin position="312"/>
        <end position="336"/>
    </location>
</feature>
<evidence type="ECO:0000256" key="6">
    <source>
        <dbReference type="ARBA" id="ARBA00023136"/>
    </source>
</evidence>
<dbReference type="RefSeq" id="WP_032951263.1">
    <property type="nucleotide sequence ID" value="NZ_CP026058.1"/>
</dbReference>
<name>A0A1V0M204_CITFR</name>
<feature type="transmembrane region" description="Helical" evidence="7">
    <location>
        <begin position="12"/>
        <end position="33"/>
    </location>
</feature>
<dbReference type="Pfam" id="PF03773">
    <property type="entry name" value="ArsP_1"/>
    <property type="match status" value="1"/>
</dbReference>
<evidence type="ECO:0000256" key="5">
    <source>
        <dbReference type="ARBA" id="ARBA00022989"/>
    </source>
</evidence>
<dbReference type="PANTHER" id="PTHR42775">
    <property type="entry name" value="PERMEASE RV2963-RELATED"/>
    <property type="match status" value="1"/>
</dbReference>